<gene>
    <name evidence="1" type="ORF">METZ01_LOCUS90179</name>
</gene>
<dbReference type="EMBL" id="UINC01008287">
    <property type="protein sequence ID" value="SVA37325.1"/>
    <property type="molecule type" value="Genomic_DNA"/>
</dbReference>
<accession>A0A381VAD7</accession>
<evidence type="ECO:0000313" key="1">
    <source>
        <dbReference type="EMBL" id="SVA37325.1"/>
    </source>
</evidence>
<proteinExistence type="predicted"/>
<sequence>MFSNIASLVDQQIQWLYIVVNIIYQQYTEFMP</sequence>
<protein>
    <submittedName>
        <fullName evidence="1">Uncharacterized protein</fullName>
    </submittedName>
</protein>
<dbReference type="AlphaFoldDB" id="A0A381VAD7"/>
<name>A0A381VAD7_9ZZZZ</name>
<reference evidence="1" key="1">
    <citation type="submission" date="2018-05" db="EMBL/GenBank/DDBJ databases">
        <authorList>
            <person name="Lanie J.A."/>
            <person name="Ng W.-L."/>
            <person name="Kazmierczak K.M."/>
            <person name="Andrzejewski T.M."/>
            <person name="Davidsen T.M."/>
            <person name="Wayne K.J."/>
            <person name="Tettelin H."/>
            <person name="Glass J.I."/>
            <person name="Rusch D."/>
            <person name="Podicherti R."/>
            <person name="Tsui H.-C.T."/>
            <person name="Winkler M.E."/>
        </authorList>
    </citation>
    <scope>NUCLEOTIDE SEQUENCE</scope>
</reference>
<organism evidence="1">
    <name type="scientific">marine metagenome</name>
    <dbReference type="NCBI Taxonomy" id="408172"/>
    <lineage>
        <taxon>unclassified sequences</taxon>
        <taxon>metagenomes</taxon>
        <taxon>ecological metagenomes</taxon>
    </lineage>
</organism>